<dbReference type="InterPro" id="IPR017972">
    <property type="entry name" value="Cyt_P450_CS"/>
</dbReference>
<dbReference type="PANTHER" id="PTHR47951:SF7">
    <property type="entry name" value="FLAVONOID 3',5'-HYDROXYLASE-LIKE ISOFORM X1"/>
    <property type="match status" value="1"/>
</dbReference>
<evidence type="ECO:0000256" key="7">
    <source>
        <dbReference type="ARBA" id="ARBA00023033"/>
    </source>
</evidence>
<dbReference type="InterPro" id="IPR002401">
    <property type="entry name" value="Cyt_P450_E_grp-I"/>
</dbReference>
<comment type="cofactor">
    <cofactor evidence="1 8">
        <name>heme</name>
        <dbReference type="ChEBI" id="CHEBI:30413"/>
    </cofactor>
</comment>
<dbReference type="FunFam" id="1.10.630.10:FF:000126">
    <property type="entry name" value="Predicted protein"/>
    <property type="match status" value="1"/>
</dbReference>
<dbReference type="PANTHER" id="PTHR47951">
    <property type="entry name" value="OS08G0547900 PROTEIN"/>
    <property type="match status" value="1"/>
</dbReference>
<evidence type="ECO:0000256" key="2">
    <source>
        <dbReference type="ARBA" id="ARBA00010617"/>
    </source>
</evidence>
<dbReference type="PROSITE" id="PS00086">
    <property type="entry name" value="CYTOCHROME_P450"/>
    <property type="match status" value="1"/>
</dbReference>
<evidence type="ECO:0008006" key="13">
    <source>
        <dbReference type="Google" id="ProtNLM"/>
    </source>
</evidence>
<dbReference type="STRING" id="218851.A0A2G5EQ58"/>
<dbReference type="GO" id="GO:0005506">
    <property type="term" value="F:iron ion binding"/>
    <property type="evidence" value="ECO:0007669"/>
    <property type="project" value="InterPro"/>
</dbReference>
<keyword evidence="10" id="KW-1133">Transmembrane helix</keyword>
<keyword evidence="10" id="KW-0812">Transmembrane</keyword>
<dbReference type="CDD" id="cd11073">
    <property type="entry name" value="CYP76-like"/>
    <property type="match status" value="1"/>
</dbReference>
<dbReference type="GO" id="GO:0016705">
    <property type="term" value="F:oxidoreductase activity, acting on paired donors, with incorporation or reduction of molecular oxygen"/>
    <property type="evidence" value="ECO:0007669"/>
    <property type="project" value="InterPro"/>
</dbReference>
<keyword evidence="5 9" id="KW-0560">Oxidoreductase</keyword>
<keyword evidence="10" id="KW-0472">Membrane</keyword>
<dbReference type="Gene3D" id="1.10.630.10">
    <property type="entry name" value="Cytochrome P450"/>
    <property type="match status" value="1"/>
</dbReference>
<accession>A0A2G5EQ58</accession>
<evidence type="ECO:0000256" key="5">
    <source>
        <dbReference type="ARBA" id="ARBA00023002"/>
    </source>
</evidence>
<evidence type="ECO:0000313" key="11">
    <source>
        <dbReference type="EMBL" id="PIA57886.1"/>
    </source>
</evidence>
<evidence type="ECO:0000256" key="4">
    <source>
        <dbReference type="ARBA" id="ARBA00022723"/>
    </source>
</evidence>
<protein>
    <recommendedName>
        <fullName evidence="13">Cytochrome P450</fullName>
    </recommendedName>
</protein>
<evidence type="ECO:0000256" key="3">
    <source>
        <dbReference type="ARBA" id="ARBA00022617"/>
    </source>
</evidence>
<name>A0A2G5EQ58_AQUCA</name>
<dbReference type="GO" id="GO:0044550">
    <property type="term" value="P:secondary metabolite biosynthetic process"/>
    <property type="evidence" value="ECO:0007669"/>
    <property type="project" value="UniProtKB-ARBA"/>
</dbReference>
<dbReference type="Proteomes" id="UP000230069">
    <property type="component" value="Unassembled WGS sequence"/>
</dbReference>
<keyword evidence="7 9" id="KW-0503">Monooxygenase</keyword>
<dbReference type="GO" id="GO:0004497">
    <property type="term" value="F:monooxygenase activity"/>
    <property type="evidence" value="ECO:0007669"/>
    <property type="project" value="UniProtKB-KW"/>
</dbReference>
<evidence type="ECO:0000256" key="9">
    <source>
        <dbReference type="RuleBase" id="RU000461"/>
    </source>
</evidence>
<evidence type="ECO:0000256" key="6">
    <source>
        <dbReference type="ARBA" id="ARBA00023004"/>
    </source>
</evidence>
<dbReference type="SUPFAM" id="SSF48264">
    <property type="entry name" value="Cytochrome P450"/>
    <property type="match status" value="1"/>
</dbReference>
<dbReference type="InterPro" id="IPR036396">
    <property type="entry name" value="Cyt_P450_sf"/>
</dbReference>
<dbReference type="Pfam" id="PF00067">
    <property type="entry name" value="p450"/>
    <property type="match status" value="1"/>
</dbReference>
<reference evidence="11 12" key="1">
    <citation type="submission" date="2017-09" db="EMBL/GenBank/DDBJ databases">
        <title>WGS assembly of Aquilegia coerulea Goldsmith.</title>
        <authorList>
            <person name="Hodges S."/>
            <person name="Kramer E."/>
            <person name="Nordborg M."/>
            <person name="Tomkins J."/>
            <person name="Borevitz J."/>
            <person name="Derieg N."/>
            <person name="Yan J."/>
            <person name="Mihaltcheva S."/>
            <person name="Hayes R.D."/>
            <person name="Rokhsar D."/>
        </authorList>
    </citation>
    <scope>NUCLEOTIDE SEQUENCE [LARGE SCALE GENOMIC DNA]</scope>
    <source>
        <strain evidence="12">cv. Goldsmith</strain>
    </source>
</reference>
<dbReference type="EMBL" id="KZ305022">
    <property type="protein sequence ID" value="PIA57886.1"/>
    <property type="molecule type" value="Genomic_DNA"/>
</dbReference>
<evidence type="ECO:0000313" key="12">
    <source>
        <dbReference type="Proteomes" id="UP000230069"/>
    </source>
</evidence>
<evidence type="ECO:0000256" key="1">
    <source>
        <dbReference type="ARBA" id="ARBA00001971"/>
    </source>
</evidence>
<sequence>MISKALYEYTTIPVLILSVTLIFFTLYEYGIKKWRKEKVPLPPGPRGLPIVGNLPFLDRNLHTYFAKLAETYGPIFKLQLGSRLCVVWNSASIVKEAQEHDIIFASRDVLAVAIPATYGGTDMIWSPYGEHWRMLRKTCVRELLNNTRLDALYGLRRKEVQDMVKDIYSKNGNSINIGEYILVTMFRLITSMLWGGTELEMENKDSLISEFVKVIHEISEVHGQPNVSDFFPVLARFDLQGLGSKSKKFSLWLDRLLEIVINQREKSSNSNIKQDDFLQVLLKLKDQQDNKTTFSRTDLKTLLEDMMLAATKTSSTAIEWAMTELIKHPEIMLKVQDEIKEVVGMSNMVEESHLLKLNYLNAVVKEAMRLHPVIPLLMRSPSASVILGGYLVPKGTKILVNVWAIQRDPQYWDDPLMFKPDRFLNSENGYDNKGTNFSYLPFGTGRRVCVGIPMAEKMVPYLLASLLHSFDWKLPDAMELDLSETFGLELAKRIPLLVIPTPRLSGALYTF</sequence>
<dbReference type="PRINTS" id="PR00385">
    <property type="entry name" value="P450"/>
</dbReference>
<evidence type="ECO:0000256" key="10">
    <source>
        <dbReference type="SAM" id="Phobius"/>
    </source>
</evidence>
<keyword evidence="3 8" id="KW-0349">Heme</keyword>
<keyword evidence="4 8" id="KW-0479">Metal-binding</keyword>
<organism evidence="11 12">
    <name type="scientific">Aquilegia coerulea</name>
    <name type="common">Rocky mountain columbine</name>
    <dbReference type="NCBI Taxonomy" id="218851"/>
    <lineage>
        <taxon>Eukaryota</taxon>
        <taxon>Viridiplantae</taxon>
        <taxon>Streptophyta</taxon>
        <taxon>Embryophyta</taxon>
        <taxon>Tracheophyta</taxon>
        <taxon>Spermatophyta</taxon>
        <taxon>Magnoliopsida</taxon>
        <taxon>Ranunculales</taxon>
        <taxon>Ranunculaceae</taxon>
        <taxon>Thalictroideae</taxon>
        <taxon>Aquilegia</taxon>
    </lineage>
</organism>
<feature type="binding site" description="axial binding residue" evidence="8">
    <location>
        <position position="449"/>
    </location>
    <ligand>
        <name>heme</name>
        <dbReference type="ChEBI" id="CHEBI:30413"/>
    </ligand>
    <ligandPart>
        <name>Fe</name>
        <dbReference type="ChEBI" id="CHEBI:18248"/>
    </ligandPart>
</feature>
<proteinExistence type="inferred from homology"/>
<dbReference type="OrthoDB" id="2789670at2759"/>
<comment type="similarity">
    <text evidence="2 9">Belongs to the cytochrome P450 family.</text>
</comment>
<dbReference type="GO" id="GO:0020037">
    <property type="term" value="F:heme binding"/>
    <property type="evidence" value="ECO:0007669"/>
    <property type="project" value="InterPro"/>
</dbReference>
<dbReference type="InterPro" id="IPR001128">
    <property type="entry name" value="Cyt_P450"/>
</dbReference>
<dbReference type="PRINTS" id="PR00463">
    <property type="entry name" value="EP450I"/>
</dbReference>
<gene>
    <name evidence="11" type="ORF">AQUCO_00500063v1</name>
</gene>
<keyword evidence="12" id="KW-1185">Reference proteome</keyword>
<keyword evidence="6 8" id="KW-0408">Iron</keyword>
<evidence type="ECO:0000256" key="8">
    <source>
        <dbReference type="PIRSR" id="PIRSR602401-1"/>
    </source>
</evidence>
<feature type="transmembrane region" description="Helical" evidence="10">
    <location>
        <begin position="6"/>
        <end position="27"/>
    </location>
</feature>
<dbReference type="AlphaFoldDB" id="A0A2G5EQ58"/>
<dbReference type="InParanoid" id="A0A2G5EQ58"/>